<dbReference type="EMBL" id="LBTJ01000025">
    <property type="protein sequence ID" value="KKQ37790.1"/>
    <property type="molecule type" value="Genomic_DNA"/>
</dbReference>
<dbReference type="Gene3D" id="3.90.230.10">
    <property type="entry name" value="Creatinase/methionine aminopeptidase superfamily"/>
    <property type="match status" value="1"/>
</dbReference>
<name>A0A0G0HGY1_9BACT</name>
<sequence length="296" mass="33882">MNSQPVEEKLTACQKARAIAAEAFYTSFTDLLKSESLISEVALRDKWLAEMRKNPDIFPDGWYLPPPHGIGVLFGTEENYQRMDYQSLRPKDLWPRGDISLDRDTGIIYVYASPVDRKTGMIGDFGMTIYFGQNLDIKDHLKRCLDLNWQVLDRSQVGMTFADLTTFANDLFIKFGLSNEVISITDKSSSGVNIGHTIPASYEDWMTEELAVFQSNDWQQILKIISNKRKFLNTVEPLPIKNGMAFTIEQRLTKPNNPSIPMSSFHTIALIHQDGKKELLTNFEQIFRLVGMDYMF</sequence>
<protein>
    <recommendedName>
        <fullName evidence="3">Peptidase M24 domain-containing protein</fullName>
    </recommendedName>
</protein>
<dbReference type="SUPFAM" id="SSF55920">
    <property type="entry name" value="Creatinase/aminopeptidase"/>
    <property type="match status" value="1"/>
</dbReference>
<organism evidence="1 2">
    <name type="scientific">Candidatus Roizmanbacteria bacterium GW2011_GWA2_37_7</name>
    <dbReference type="NCBI Taxonomy" id="1618481"/>
    <lineage>
        <taxon>Bacteria</taxon>
        <taxon>Candidatus Roizmaniibacteriota</taxon>
    </lineage>
</organism>
<reference evidence="1 2" key="1">
    <citation type="journal article" date="2015" name="Nature">
        <title>rRNA introns, odd ribosomes, and small enigmatic genomes across a large radiation of phyla.</title>
        <authorList>
            <person name="Brown C.T."/>
            <person name="Hug L.A."/>
            <person name="Thomas B.C."/>
            <person name="Sharon I."/>
            <person name="Castelle C.J."/>
            <person name="Singh A."/>
            <person name="Wilkins M.J."/>
            <person name="Williams K.H."/>
            <person name="Banfield J.F."/>
        </authorList>
    </citation>
    <scope>NUCLEOTIDE SEQUENCE [LARGE SCALE GENOMIC DNA]</scope>
</reference>
<evidence type="ECO:0008006" key="3">
    <source>
        <dbReference type="Google" id="ProtNLM"/>
    </source>
</evidence>
<proteinExistence type="predicted"/>
<evidence type="ECO:0000313" key="1">
    <source>
        <dbReference type="EMBL" id="KKQ37790.1"/>
    </source>
</evidence>
<gene>
    <name evidence="1" type="ORF">US54_C0025G0008</name>
</gene>
<accession>A0A0G0HGY1</accession>
<dbReference type="InterPro" id="IPR036005">
    <property type="entry name" value="Creatinase/aminopeptidase-like"/>
</dbReference>
<comment type="caution">
    <text evidence="1">The sequence shown here is derived from an EMBL/GenBank/DDBJ whole genome shotgun (WGS) entry which is preliminary data.</text>
</comment>
<dbReference type="STRING" id="1618481.US54_C0025G0008"/>
<dbReference type="Proteomes" id="UP000034471">
    <property type="component" value="Unassembled WGS sequence"/>
</dbReference>
<evidence type="ECO:0000313" key="2">
    <source>
        <dbReference type="Proteomes" id="UP000034471"/>
    </source>
</evidence>
<dbReference type="AlphaFoldDB" id="A0A0G0HGY1"/>